<evidence type="ECO:0000259" key="2">
    <source>
        <dbReference type="Pfam" id="PF12878"/>
    </source>
</evidence>
<dbReference type="InterPro" id="IPR024290">
    <property type="entry name" value="SICA_extracell_a"/>
</dbReference>
<accession>A0A679L5J6</accession>
<proteinExistence type="predicted"/>
<dbReference type="Pfam" id="PF12887">
    <property type="entry name" value="SICA_alpha"/>
    <property type="match status" value="1"/>
</dbReference>
<feature type="compositionally biased region" description="Polar residues" evidence="1">
    <location>
        <begin position="247"/>
        <end position="257"/>
    </location>
</feature>
<protein>
    <submittedName>
        <fullName evidence="4">SICAvar, type I</fullName>
    </submittedName>
</protein>
<gene>
    <name evidence="4" type="ORF">PKNH_1116500</name>
</gene>
<evidence type="ECO:0000256" key="1">
    <source>
        <dbReference type="SAM" id="MobiDB-lite"/>
    </source>
</evidence>
<feature type="domain" description="Schizont-infected cell agglutination extracellular beta" evidence="2">
    <location>
        <begin position="757"/>
        <end position="927"/>
    </location>
</feature>
<dbReference type="VEuPathDB" id="PlasmoDB:PKNH_1116500"/>
<keyword evidence="5" id="KW-1185">Reference proteome</keyword>
<feature type="domain" description="Schizont-infected cell agglutination extracellular beta" evidence="2">
    <location>
        <begin position="333"/>
        <end position="492"/>
    </location>
</feature>
<evidence type="ECO:0000259" key="3">
    <source>
        <dbReference type="Pfam" id="PF12887"/>
    </source>
</evidence>
<evidence type="ECO:0000313" key="5">
    <source>
        <dbReference type="Proteomes" id="UP000031513"/>
    </source>
</evidence>
<dbReference type="InterPro" id="IPR024285">
    <property type="entry name" value="SICA_extracell_b"/>
</dbReference>
<organism evidence="4 5">
    <name type="scientific">Plasmodium knowlesi (strain H)</name>
    <dbReference type="NCBI Taxonomy" id="5851"/>
    <lineage>
        <taxon>Eukaryota</taxon>
        <taxon>Sar</taxon>
        <taxon>Alveolata</taxon>
        <taxon>Apicomplexa</taxon>
        <taxon>Aconoidasida</taxon>
        <taxon>Haemosporida</taxon>
        <taxon>Plasmodiidae</taxon>
        <taxon>Plasmodium</taxon>
        <taxon>Plasmodium (Plasmodium)</taxon>
    </lineage>
</organism>
<feature type="domain" description="Schizont-infected cell agglutination extracellular alpha" evidence="3">
    <location>
        <begin position="9"/>
        <end position="203"/>
    </location>
</feature>
<name>A0A679L5J6_PLAKH</name>
<evidence type="ECO:0000313" key="4">
    <source>
        <dbReference type="EMBL" id="CAA9988993.1"/>
    </source>
</evidence>
<sequence length="1438" mass="159751">MAQTQNDGELLKKWLEHVSSRAITGSMEPAKKAEKITEEMQKSLRETWGKLKSWLERGESNEIRGLCYEGAGWTRTGGVWDQYMPILCTAVAEIKYFMNGVETKKKMGTRGPLKTDDIEVEPSMADDEAYRRCIVGAVALSTVYGDHCYVREVLEKVEARANAKLKGYLSKPTMPRQLNNCGGVNLEGLLLGKTLLQDEISQWTSSTRQRTENYWRVQYLWKLWKSVCARGKESQGHETVRKENLQENKGSMLSFSGMDSRNKDLMEELISENVPLTFDDLKLALQQSIENDGGVATGTPFEVSTLLKNVDEKVHKNKAQACIQQKENGEDKSMCQRLDCMKHLWQNNTGTGGQTSSTDNFWTEGTGPVAALWKELSDEMKEKGTQDQGDCSQLTAPSEKAACNFLHAGLQKLYDTTTQSSSSSVLNNPSFRQTMGCFLLHAYAKHMKEKATCLIDDGIQKAFETAGQGGQSGKDVPCKWEGEDKNWEDCRINTNVQGAPETKVKDKLKNIINKDDDAAVKKAKEALNKLDLCERFQCISERWLKEEKGKNGPLEATDWDRVRSKITSQIPELSTALGSATSTGKREEFEKYCEGIPAGPGARAADKDACVLIAAGLKNLYNLSDGSDAAMASLERTMRCILLNAIADKMKEKLTCKEERSVEAGIEKAFQKSRDIKDKSACSDNDKCFECTRFTDYDNCKINTNGNNPTEKKPLKDEIDHKLKDTNLASTSSLTTSSLTKTICKPCEDDHSTGDKCKRLDCIVKKYGQIRQWKETPTWSKMEGDFKTQLTSLLASMKGKADDADVTKHCSNSNWDDDDAHGFANKTACKLIAAGLKHLSSIEQSYSTDTKSENLNPFDHQEFKQFASCLMLKEVVQKMKEKSIICDIDEGIKAGSKAWEEIKGTHCKKKPCMDCNLDEINYESCTISNGRSGSVNVKGKLDSLLTEEGTQVKGTLEELLKTDQRTAPLCKRLQCLSSKVEALKLQSSNPNASTFWEKEVKDLWDELAEGMKTNGVTDDKGNGCDRMEEGTTGSTAIGRDATNPEKKACNYLYAGLKELYKTNGATATSSSSGTISLKDNPLLRQTVGCLLLHAYAKKMKEDSKCVIDSGIQKAFKAFKDSNKSSCTNGSSCIECEWNEKFDDCTITTSGTQTEKIEEKLTSVQPEIIKTSSTTTKDNINLTPSLCDQLKCAAPKWFENQNKLTGSGGTGTANKTWCDFWGKDGVKSILQNMFNDIEDKGKNSPNKTICQHFGDGNEHSVERKACNHIIAGLDYIKKIGAAGTTAKQSNSQDKQLLDRAVACIALNMYADKIIELTEKNCPIDEDRIKDMFDKWNQQYNNSCKSGDNNCFKCERHPNFNDCELSVSNTLIDTSPPAGSCPSNDDNKDVPKKMDDLLKQDSKMEGTLKEINEMGTFCSELQCAAKKWNSTKGKTGTPSW</sequence>
<feature type="non-terminal residue" evidence="4">
    <location>
        <position position="1"/>
    </location>
</feature>
<dbReference type="EMBL" id="AM910993">
    <property type="protein sequence ID" value="CAA9988993.1"/>
    <property type="molecule type" value="Genomic_DNA"/>
</dbReference>
<dbReference type="InParanoid" id="A0A679L5J6"/>
<dbReference type="RefSeq" id="XP_038969750.1">
    <property type="nucleotide sequence ID" value="XM_039114130.1"/>
</dbReference>
<dbReference type="GeneID" id="7321840"/>
<feature type="domain" description="Schizont-infected cell agglutination extracellular beta" evidence="2">
    <location>
        <begin position="1184"/>
        <end position="1362"/>
    </location>
</feature>
<dbReference type="KEGG" id="pkn:PKNH_1116500"/>
<feature type="domain" description="Schizont-infected cell agglutination extracellular beta" evidence="2">
    <location>
        <begin position="532"/>
        <end position="702"/>
    </location>
</feature>
<feature type="region of interest" description="Disordered" evidence="1">
    <location>
        <begin position="235"/>
        <end position="257"/>
    </location>
</feature>
<dbReference type="Proteomes" id="UP000031513">
    <property type="component" value="Chromosome 11"/>
</dbReference>
<feature type="compositionally biased region" description="Basic and acidic residues" evidence="1">
    <location>
        <begin position="235"/>
        <end position="246"/>
    </location>
</feature>
<dbReference type="Pfam" id="PF12878">
    <property type="entry name" value="SICA_beta"/>
    <property type="match status" value="5"/>
</dbReference>
<reference evidence="4 5" key="1">
    <citation type="journal article" date="2008" name="Nature">
        <title>The genome of Plasmodium knowlesi strain H, a zoonotic malaria parasite with host range from monkey to man.</title>
        <authorList>
            <person name="Pain A."/>
            <person name="Boehme U."/>
            <person name="Berry A.E."/>
            <person name="Mungall K."/>
            <person name="Finn R."/>
            <person name="Jackson A.P."/>
            <person name="Mourier T."/>
            <person name="Mistry J."/>
            <person name="Pasini E.M."/>
            <person name="Aslett M."/>
            <person name="Balasubrammaniam S."/>
            <person name="Borgwardt K."/>
            <person name="Brooks K."/>
            <person name="Carret C."/>
            <person name="Carver T.J."/>
            <person name="Cherevach I."/>
            <person name="Chillingworth T."/>
            <person name="Clarke T.G."/>
            <person name="Galinski M.R."/>
            <person name="Hall N."/>
            <person name="Harper D."/>
            <person name="Harris D."/>
            <person name="Hauser H."/>
            <person name="Ivens A."/>
            <person name="Janssen C.S."/>
            <person name="Keane T."/>
            <person name="Larke N."/>
            <person name="Lapp S."/>
            <person name="Marti M."/>
            <person name="Moule S."/>
            <person name="Meyer I.M."/>
            <person name="Ormond D."/>
            <person name="Peters N."/>
            <person name="Sanders M."/>
            <person name="Sanders S."/>
            <person name="Sergeant T.J."/>
            <person name="Simmonds M."/>
            <person name="Smith F."/>
            <person name="Squares R."/>
            <person name="Thurston S."/>
            <person name="Tivey A.R."/>
            <person name="Walker D."/>
            <person name="White B."/>
            <person name="Zuiderwijk E."/>
            <person name="Churcher C."/>
            <person name="Quail M.A."/>
            <person name="Cowman A.F."/>
            <person name="Turner C.M.R."/>
            <person name="Rajandream M.A."/>
            <person name="Kocken C.H.M."/>
            <person name="Thomas A.W."/>
            <person name="Newbold C.I."/>
            <person name="Barrell B.G."/>
            <person name="Berriman M."/>
        </authorList>
    </citation>
    <scope>NUCLEOTIDE SEQUENCE [LARGE SCALE GENOMIC DNA]</scope>
    <source>
        <strain evidence="4 5">H</strain>
    </source>
</reference>
<feature type="domain" description="Schizont-infected cell agglutination extracellular beta" evidence="2">
    <location>
        <begin position="969"/>
        <end position="1146"/>
    </location>
</feature>